<dbReference type="HOGENOM" id="CLU_1928285_0_0_1"/>
<dbReference type="AlphaFoldDB" id="A0A0D0DXW3"/>
<proteinExistence type="predicted"/>
<dbReference type="EMBL" id="KN825072">
    <property type="protein sequence ID" value="KIK94976.1"/>
    <property type="molecule type" value="Genomic_DNA"/>
</dbReference>
<dbReference type="InParanoid" id="A0A0D0DXW3"/>
<accession>A0A0D0DXW3</accession>
<evidence type="ECO:0000313" key="2">
    <source>
        <dbReference type="Proteomes" id="UP000054538"/>
    </source>
</evidence>
<dbReference type="Proteomes" id="UP000054538">
    <property type="component" value="Unassembled WGS sequence"/>
</dbReference>
<gene>
    <name evidence="1" type="ORF">PAXRUDRAFT_415503</name>
</gene>
<keyword evidence="2" id="KW-1185">Reference proteome</keyword>
<reference evidence="1 2" key="1">
    <citation type="submission" date="2014-04" db="EMBL/GenBank/DDBJ databases">
        <authorList>
            <consortium name="DOE Joint Genome Institute"/>
            <person name="Kuo A."/>
            <person name="Kohler A."/>
            <person name="Jargeat P."/>
            <person name="Nagy L.G."/>
            <person name="Floudas D."/>
            <person name="Copeland A."/>
            <person name="Barry K.W."/>
            <person name="Cichocki N."/>
            <person name="Veneault-Fourrey C."/>
            <person name="LaButti K."/>
            <person name="Lindquist E.A."/>
            <person name="Lipzen A."/>
            <person name="Lundell T."/>
            <person name="Morin E."/>
            <person name="Murat C."/>
            <person name="Sun H."/>
            <person name="Tunlid A."/>
            <person name="Henrissat B."/>
            <person name="Grigoriev I.V."/>
            <person name="Hibbett D.S."/>
            <person name="Martin F."/>
            <person name="Nordberg H.P."/>
            <person name="Cantor M.N."/>
            <person name="Hua S.X."/>
        </authorList>
    </citation>
    <scope>NUCLEOTIDE SEQUENCE [LARGE SCALE GENOMIC DNA]</scope>
    <source>
        <strain evidence="1 2">Ve08.2h10</strain>
    </source>
</reference>
<evidence type="ECO:0000313" key="1">
    <source>
        <dbReference type="EMBL" id="KIK94976.1"/>
    </source>
</evidence>
<organism evidence="1 2">
    <name type="scientific">Paxillus rubicundulus Ve08.2h10</name>
    <dbReference type="NCBI Taxonomy" id="930991"/>
    <lineage>
        <taxon>Eukaryota</taxon>
        <taxon>Fungi</taxon>
        <taxon>Dikarya</taxon>
        <taxon>Basidiomycota</taxon>
        <taxon>Agaricomycotina</taxon>
        <taxon>Agaricomycetes</taxon>
        <taxon>Agaricomycetidae</taxon>
        <taxon>Boletales</taxon>
        <taxon>Paxilineae</taxon>
        <taxon>Paxillaceae</taxon>
        <taxon>Paxillus</taxon>
    </lineage>
</organism>
<sequence>MSVPLRTAIPSVNLSMLFTYRHVQSASSLSSPRQSGVCMPSSFRNSALVLIGTETFFGLNIFFIQEVGGEQSSPRRFPRKDKHLLWRPPIKSIRSIATQPFLLCPTNVSVVVQLTDPSPTHGCFQHAALSL</sequence>
<reference evidence="2" key="2">
    <citation type="submission" date="2015-01" db="EMBL/GenBank/DDBJ databases">
        <title>Evolutionary Origins and Diversification of the Mycorrhizal Mutualists.</title>
        <authorList>
            <consortium name="DOE Joint Genome Institute"/>
            <consortium name="Mycorrhizal Genomics Consortium"/>
            <person name="Kohler A."/>
            <person name="Kuo A."/>
            <person name="Nagy L.G."/>
            <person name="Floudas D."/>
            <person name="Copeland A."/>
            <person name="Barry K.W."/>
            <person name="Cichocki N."/>
            <person name="Veneault-Fourrey C."/>
            <person name="LaButti K."/>
            <person name="Lindquist E.A."/>
            <person name="Lipzen A."/>
            <person name="Lundell T."/>
            <person name="Morin E."/>
            <person name="Murat C."/>
            <person name="Riley R."/>
            <person name="Ohm R."/>
            <person name="Sun H."/>
            <person name="Tunlid A."/>
            <person name="Henrissat B."/>
            <person name="Grigoriev I.V."/>
            <person name="Hibbett D.S."/>
            <person name="Martin F."/>
        </authorList>
    </citation>
    <scope>NUCLEOTIDE SEQUENCE [LARGE SCALE GENOMIC DNA]</scope>
    <source>
        <strain evidence="2">Ve08.2h10</strain>
    </source>
</reference>
<name>A0A0D0DXW3_9AGAM</name>
<protein>
    <submittedName>
        <fullName evidence="1">Uncharacterized protein</fullName>
    </submittedName>
</protein>